<organism evidence="1 2">
    <name type="scientific">Streptomyces siamensis</name>
    <dbReference type="NCBI Taxonomy" id="1274986"/>
    <lineage>
        <taxon>Bacteria</taxon>
        <taxon>Bacillati</taxon>
        <taxon>Actinomycetota</taxon>
        <taxon>Actinomycetes</taxon>
        <taxon>Kitasatosporales</taxon>
        <taxon>Streptomycetaceae</taxon>
        <taxon>Streptomyces</taxon>
    </lineage>
</organism>
<keyword evidence="2" id="KW-1185">Reference proteome</keyword>
<name>A0ABP9JKR9_9ACTN</name>
<proteinExistence type="predicted"/>
<protein>
    <recommendedName>
        <fullName evidence="3">DUF4259 domain-containing protein</fullName>
    </recommendedName>
</protein>
<evidence type="ECO:0000313" key="2">
    <source>
        <dbReference type="Proteomes" id="UP001501759"/>
    </source>
</evidence>
<dbReference type="Proteomes" id="UP001501759">
    <property type="component" value="Unassembled WGS sequence"/>
</dbReference>
<dbReference type="InterPro" id="IPR046193">
    <property type="entry name" value="DUF6221"/>
</dbReference>
<dbReference type="Pfam" id="PF19730">
    <property type="entry name" value="DUF6221"/>
    <property type="match status" value="1"/>
</dbReference>
<reference evidence="2" key="1">
    <citation type="journal article" date="2019" name="Int. J. Syst. Evol. Microbiol.">
        <title>The Global Catalogue of Microorganisms (GCM) 10K type strain sequencing project: providing services to taxonomists for standard genome sequencing and annotation.</title>
        <authorList>
            <consortium name="The Broad Institute Genomics Platform"/>
            <consortium name="The Broad Institute Genome Sequencing Center for Infectious Disease"/>
            <person name="Wu L."/>
            <person name="Ma J."/>
        </authorList>
    </citation>
    <scope>NUCLEOTIDE SEQUENCE [LARGE SCALE GENOMIC DNA]</scope>
    <source>
        <strain evidence="2">JCM 18409</strain>
    </source>
</reference>
<evidence type="ECO:0000313" key="1">
    <source>
        <dbReference type="EMBL" id="GAA5033093.1"/>
    </source>
</evidence>
<sequence>MTEDLARWLGEQLDEDERIALAASPGPWSANAEHDEVVAVDGIPVAEGFALSGRQLRATVDHIAAHDPARVLREIEAKRRILYLAVQLPKVTASTDLFDNNRDAWAEVLKQLALSYTDRPGFREDWRP</sequence>
<gene>
    <name evidence="1" type="ORF">GCM10023335_76240</name>
</gene>
<evidence type="ECO:0008006" key="3">
    <source>
        <dbReference type="Google" id="ProtNLM"/>
    </source>
</evidence>
<dbReference type="RefSeq" id="WP_345657404.1">
    <property type="nucleotide sequence ID" value="NZ_BAABKB010000040.1"/>
</dbReference>
<comment type="caution">
    <text evidence="1">The sequence shown here is derived from an EMBL/GenBank/DDBJ whole genome shotgun (WGS) entry which is preliminary data.</text>
</comment>
<accession>A0ABP9JKR9</accession>
<dbReference type="EMBL" id="BAABKB010000040">
    <property type="protein sequence ID" value="GAA5033093.1"/>
    <property type="molecule type" value="Genomic_DNA"/>
</dbReference>